<evidence type="ECO:0000313" key="2">
    <source>
        <dbReference type="Proteomes" id="UP000229559"/>
    </source>
</evidence>
<reference evidence="2" key="1">
    <citation type="submission" date="2017-09" db="EMBL/GenBank/DDBJ databases">
        <title>Depth-based differentiation of microbial function through sediment-hosted aquifers and enrichment of novel symbionts in the deep terrestrial subsurface.</title>
        <authorList>
            <person name="Probst A.J."/>
            <person name="Ladd B."/>
            <person name="Jarett J.K."/>
            <person name="Geller-Mcgrath D.E."/>
            <person name="Sieber C.M.K."/>
            <person name="Emerson J.B."/>
            <person name="Anantharaman K."/>
            <person name="Thomas B.C."/>
            <person name="Malmstrom R."/>
            <person name="Stieglmeier M."/>
            <person name="Klingl A."/>
            <person name="Woyke T."/>
            <person name="Ryan C.M."/>
            <person name="Banfield J.F."/>
        </authorList>
    </citation>
    <scope>NUCLEOTIDE SEQUENCE [LARGE SCALE GENOMIC DNA]</scope>
</reference>
<proteinExistence type="predicted"/>
<evidence type="ECO:0000313" key="1">
    <source>
        <dbReference type="EMBL" id="PIU33329.1"/>
    </source>
</evidence>
<dbReference type="Proteomes" id="UP000229559">
    <property type="component" value="Unassembled WGS sequence"/>
</dbReference>
<dbReference type="AlphaFoldDB" id="A0A2M6YQ97"/>
<gene>
    <name evidence="1" type="ORF">COT04_00610</name>
</gene>
<accession>A0A2M6YQ97</accession>
<sequence>MGKEDEPKKFKLPISKKYYVEFLDEVLLIENSSEAYQAILPLARRRQNITGFKPRTYAEANFILPQLKIINNAYENALYQFVNFAESPMLDAQENFKFLIESINDFKETKLNEDQRTIFNDGKRLLDALYPENFGATPAIHSFWFNYIGRLHPKEEIFQIKPDPFAIYLNFHELGVKPVYSYKEEFRIDIPIYNGKGEEFYLGCWSPEEGPLIKEGHFEEQACSNKKALEKGRLIVDNKDNAQERFSFYRPGG</sequence>
<protein>
    <submittedName>
        <fullName evidence="1">Uncharacterized protein</fullName>
    </submittedName>
</protein>
<dbReference type="EMBL" id="PEXA01000018">
    <property type="protein sequence ID" value="PIU33329.1"/>
    <property type="molecule type" value="Genomic_DNA"/>
</dbReference>
<organism evidence="1 2">
    <name type="scientific">Candidatus Shapirobacteria bacterium CG07_land_8_20_14_0_80_39_12</name>
    <dbReference type="NCBI Taxonomy" id="1974480"/>
    <lineage>
        <taxon>Bacteria</taxon>
        <taxon>Candidatus Shapironibacteriota</taxon>
    </lineage>
</organism>
<name>A0A2M6YQ97_9BACT</name>
<comment type="caution">
    <text evidence="1">The sequence shown here is derived from an EMBL/GenBank/DDBJ whole genome shotgun (WGS) entry which is preliminary data.</text>
</comment>